<dbReference type="GO" id="GO:0016020">
    <property type="term" value="C:membrane"/>
    <property type="evidence" value="ECO:0007669"/>
    <property type="project" value="UniProtKB-SubCell"/>
</dbReference>
<feature type="transmembrane region" description="Helical" evidence="8">
    <location>
        <begin position="148"/>
        <end position="164"/>
    </location>
</feature>
<dbReference type="PANTHER" id="PTHR13929:SF0">
    <property type="entry name" value="UBIA PRENYLTRANSFERASE DOMAIN-CONTAINING PROTEIN 1"/>
    <property type="match status" value="1"/>
</dbReference>
<feature type="transmembrane region" description="Helical" evidence="8">
    <location>
        <begin position="43"/>
        <end position="67"/>
    </location>
</feature>
<keyword evidence="4 9" id="KW-0808">Transferase</keyword>
<comment type="subcellular location">
    <subcellularLocation>
        <location evidence="1">Membrane</location>
        <topology evidence="1">Multi-pass membrane protein</topology>
    </subcellularLocation>
</comment>
<evidence type="ECO:0000256" key="8">
    <source>
        <dbReference type="SAM" id="Phobius"/>
    </source>
</evidence>
<feature type="transmembrane region" description="Helical" evidence="8">
    <location>
        <begin position="176"/>
        <end position="196"/>
    </location>
</feature>
<dbReference type="PATRIC" id="fig|89059.3.peg.719"/>
<dbReference type="PANTHER" id="PTHR13929">
    <property type="entry name" value="1,4-DIHYDROXY-2-NAPHTHOATE OCTAPRENYLTRANSFERASE"/>
    <property type="match status" value="1"/>
</dbReference>
<evidence type="ECO:0000256" key="1">
    <source>
        <dbReference type="ARBA" id="ARBA00004141"/>
    </source>
</evidence>
<dbReference type="Pfam" id="PF01040">
    <property type="entry name" value="UbiA"/>
    <property type="match status" value="1"/>
</dbReference>
<evidence type="ECO:0000256" key="4">
    <source>
        <dbReference type="ARBA" id="ARBA00022679"/>
    </source>
</evidence>
<keyword evidence="6 8" id="KW-1133">Transmembrane helix</keyword>
<feature type="transmembrane region" description="Helical" evidence="8">
    <location>
        <begin position="309"/>
        <end position="334"/>
    </location>
</feature>
<dbReference type="GO" id="GO:0042371">
    <property type="term" value="P:vitamin K biosynthetic process"/>
    <property type="evidence" value="ECO:0007669"/>
    <property type="project" value="TreeGrafter"/>
</dbReference>
<dbReference type="GO" id="GO:0004659">
    <property type="term" value="F:prenyltransferase activity"/>
    <property type="evidence" value="ECO:0007669"/>
    <property type="project" value="InterPro"/>
</dbReference>
<dbReference type="PIRSF" id="PIRSF005355">
    <property type="entry name" value="UBIAD1"/>
    <property type="match status" value="1"/>
</dbReference>
<gene>
    <name evidence="9" type="ORF">IV43_GL000691</name>
</gene>
<evidence type="ECO:0000256" key="3">
    <source>
        <dbReference type="ARBA" id="ARBA00022428"/>
    </source>
</evidence>
<accession>A0A0R2JTW4</accession>
<keyword evidence="3" id="KW-0474">Menaquinone biosynthesis</keyword>
<evidence type="ECO:0000256" key="7">
    <source>
        <dbReference type="ARBA" id="ARBA00023136"/>
    </source>
</evidence>
<dbReference type="EMBL" id="JQBK01000176">
    <property type="protein sequence ID" value="KRN77581.1"/>
    <property type="molecule type" value="Genomic_DNA"/>
</dbReference>
<feature type="transmembrane region" description="Helical" evidence="8">
    <location>
        <begin position="73"/>
        <end position="90"/>
    </location>
</feature>
<dbReference type="Gene3D" id="1.10.357.140">
    <property type="entry name" value="UbiA prenyltransferase"/>
    <property type="match status" value="1"/>
</dbReference>
<protein>
    <submittedName>
        <fullName evidence="9">Prenyltransferase</fullName>
    </submittedName>
</protein>
<feature type="transmembrane region" description="Helical" evidence="8">
    <location>
        <begin position="208"/>
        <end position="233"/>
    </location>
</feature>
<dbReference type="CDD" id="cd13962">
    <property type="entry name" value="PT_UbiA_UBIAD1"/>
    <property type="match status" value="1"/>
</dbReference>
<dbReference type="UniPathway" id="UPA00079"/>
<comment type="caution">
    <text evidence="9">The sequence shown here is derived from an EMBL/GenBank/DDBJ whole genome shotgun (WGS) entry which is preliminary data.</text>
</comment>
<comment type="pathway">
    <text evidence="2">Quinol/quinone metabolism; menaquinone biosynthesis.</text>
</comment>
<proteinExistence type="predicted"/>
<evidence type="ECO:0000313" key="10">
    <source>
        <dbReference type="Proteomes" id="UP000051491"/>
    </source>
</evidence>
<feature type="transmembrane region" description="Helical" evidence="8">
    <location>
        <begin position="123"/>
        <end position="142"/>
    </location>
</feature>
<dbReference type="InterPro" id="IPR026046">
    <property type="entry name" value="UBIAD1"/>
</dbReference>
<keyword evidence="7 8" id="KW-0472">Membrane</keyword>
<evidence type="ECO:0000256" key="5">
    <source>
        <dbReference type="ARBA" id="ARBA00022692"/>
    </source>
</evidence>
<dbReference type="Proteomes" id="UP000051491">
    <property type="component" value="Unassembled WGS sequence"/>
</dbReference>
<keyword evidence="5 8" id="KW-0812">Transmembrane</keyword>
<evidence type="ECO:0000256" key="2">
    <source>
        <dbReference type="ARBA" id="ARBA00004863"/>
    </source>
</evidence>
<dbReference type="Gene3D" id="1.20.120.1780">
    <property type="entry name" value="UbiA prenyltransferase"/>
    <property type="match status" value="1"/>
</dbReference>
<evidence type="ECO:0000313" key="9">
    <source>
        <dbReference type="EMBL" id="KRN77581.1"/>
    </source>
</evidence>
<sequence length="337" mass="38253">MFLEHRLLSISTSKIHISWYDRGSFYKGSLDMESLTRREQFNALVQAQSTVISALPYLMGCAFAYFYYDHFNLGDALLLFIAVISFHLAVNGHNQYTDYWRFNQSGSNSANNIIAKFKIHLSWARLIISSLVLLSAAIGVYLTIKTGWILLLIGVLSFVVGYAYSGGPYPILKTPFGELASGITMGYNITLLAIYISIYNQPQLDSFFWLKGFVIALPAILVISNVMLGNNICDRDEDIHIGKRTLVYYIGRHNAIKVLTSCYVLSYIMIVVAVLLHYLPFFTLLSLVTIPIVYQRIHTFISHPDKMTTFFNILISLQFILISEILFTIVGILMNFR</sequence>
<reference evidence="9 10" key="1">
    <citation type="journal article" date="2015" name="Genome Announc.">
        <title>Expanding the biotechnology potential of lactobacilli through comparative genomics of 213 strains and associated genera.</title>
        <authorList>
            <person name="Sun Z."/>
            <person name="Harris H.M."/>
            <person name="McCann A."/>
            <person name="Guo C."/>
            <person name="Argimon S."/>
            <person name="Zhang W."/>
            <person name="Yang X."/>
            <person name="Jeffery I.B."/>
            <person name="Cooney J.C."/>
            <person name="Kagawa T.F."/>
            <person name="Liu W."/>
            <person name="Song Y."/>
            <person name="Salvetti E."/>
            <person name="Wrobel A."/>
            <person name="Rasinkangas P."/>
            <person name="Parkhill J."/>
            <person name="Rea M.C."/>
            <person name="O'Sullivan O."/>
            <person name="Ritari J."/>
            <person name="Douillard F.P."/>
            <person name="Paul Ross R."/>
            <person name="Yang R."/>
            <person name="Briner A.E."/>
            <person name="Felis G.E."/>
            <person name="de Vos W.M."/>
            <person name="Barrangou R."/>
            <person name="Klaenhammer T.R."/>
            <person name="Caufield P.W."/>
            <person name="Cui Y."/>
            <person name="Zhang H."/>
            <person name="O'Toole P.W."/>
        </authorList>
    </citation>
    <scope>NUCLEOTIDE SEQUENCE [LARGE SCALE GENOMIC DNA]</scope>
    <source>
        <strain evidence="9 10">DSM 15353</strain>
    </source>
</reference>
<dbReference type="InterPro" id="IPR000537">
    <property type="entry name" value="UbiA_prenyltransferase"/>
</dbReference>
<dbReference type="AlphaFoldDB" id="A0A0R2JTW4"/>
<organism evidence="9 10">
    <name type="scientific">Ligilactobacillus acidipiscis</name>
    <dbReference type="NCBI Taxonomy" id="89059"/>
    <lineage>
        <taxon>Bacteria</taxon>
        <taxon>Bacillati</taxon>
        <taxon>Bacillota</taxon>
        <taxon>Bacilli</taxon>
        <taxon>Lactobacillales</taxon>
        <taxon>Lactobacillaceae</taxon>
        <taxon>Ligilactobacillus</taxon>
    </lineage>
</organism>
<name>A0A0R2JTW4_9LACO</name>
<dbReference type="GO" id="GO:0009234">
    <property type="term" value="P:menaquinone biosynthetic process"/>
    <property type="evidence" value="ECO:0007669"/>
    <property type="project" value="UniProtKB-UniPathway"/>
</dbReference>
<evidence type="ECO:0000256" key="6">
    <source>
        <dbReference type="ARBA" id="ARBA00022989"/>
    </source>
</evidence>
<dbReference type="InterPro" id="IPR044878">
    <property type="entry name" value="UbiA_sf"/>
</dbReference>